<feature type="region of interest" description="Disordered" evidence="1">
    <location>
        <begin position="106"/>
        <end position="134"/>
    </location>
</feature>
<dbReference type="EMBL" id="LVYI01000002">
    <property type="protein sequence ID" value="OAP63973.1"/>
    <property type="molecule type" value="Genomic_DNA"/>
</dbReference>
<dbReference type="AlphaFoldDB" id="A0A178ZXG5"/>
<feature type="compositionally biased region" description="Acidic residues" evidence="1">
    <location>
        <begin position="34"/>
        <end position="45"/>
    </location>
</feature>
<comment type="caution">
    <text evidence="2">The sequence shown here is derived from an EMBL/GenBank/DDBJ whole genome shotgun (WGS) entry which is preliminary data.</text>
</comment>
<protein>
    <submittedName>
        <fullName evidence="2">Uncharacterized protein</fullName>
    </submittedName>
</protein>
<feature type="compositionally biased region" description="Polar residues" evidence="1">
    <location>
        <begin position="125"/>
        <end position="134"/>
    </location>
</feature>
<dbReference type="OrthoDB" id="4147816at2759"/>
<name>A0A178ZXG5_9EURO</name>
<evidence type="ECO:0000256" key="1">
    <source>
        <dbReference type="SAM" id="MobiDB-lite"/>
    </source>
</evidence>
<feature type="compositionally biased region" description="Polar residues" evidence="1">
    <location>
        <begin position="21"/>
        <end position="30"/>
    </location>
</feature>
<feature type="region of interest" description="Disordered" evidence="1">
    <location>
        <begin position="1"/>
        <end position="91"/>
    </location>
</feature>
<dbReference type="RefSeq" id="XP_018697340.1">
    <property type="nucleotide sequence ID" value="XM_018834716.1"/>
</dbReference>
<dbReference type="GeneID" id="30007370"/>
<organism evidence="2 3">
    <name type="scientific">Fonsecaea erecta</name>
    <dbReference type="NCBI Taxonomy" id="1367422"/>
    <lineage>
        <taxon>Eukaryota</taxon>
        <taxon>Fungi</taxon>
        <taxon>Dikarya</taxon>
        <taxon>Ascomycota</taxon>
        <taxon>Pezizomycotina</taxon>
        <taxon>Eurotiomycetes</taxon>
        <taxon>Chaetothyriomycetidae</taxon>
        <taxon>Chaetothyriales</taxon>
        <taxon>Herpotrichiellaceae</taxon>
        <taxon>Fonsecaea</taxon>
    </lineage>
</organism>
<feature type="compositionally biased region" description="Basic and acidic residues" evidence="1">
    <location>
        <begin position="51"/>
        <end position="75"/>
    </location>
</feature>
<feature type="compositionally biased region" description="Basic and acidic residues" evidence="1">
    <location>
        <begin position="106"/>
        <end position="124"/>
    </location>
</feature>
<proteinExistence type="predicted"/>
<keyword evidence="3" id="KW-1185">Reference proteome</keyword>
<feature type="compositionally biased region" description="Acidic residues" evidence="1">
    <location>
        <begin position="76"/>
        <end position="86"/>
    </location>
</feature>
<accession>A0A178ZXG5</accession>
<reference evidence="2 3" key="1">
    <citation type="submission" date="2016-04" db="EMBL/GenBank/DDBJ databases">
        <title>Draft genome of Fonsecaea erecta CBS 125763.</title>
        <authorList>
            <person name="Weiss V.A."/>
            <person name="Vicente V.A."/>
            <person name="Raittz R.T."/>
            <person name="Moreno L.F."/>
            <person name="De Souza E.M."/>
            <person name="Pedrosa F.O."/>
            <person name="Steffens M.B."/>
            <person name="Faoro H."/>
            <person name="Tadra-Sfeir M.Z."/>
            <person name="Najafzadeh M.J."/>
            <person name="Felipe M.S."/>
            <person name="Teixeira M."/>
            <person name="Sun J."/>
            <person name="Xi L."/>
            <person name="Gomes R."/>
            <person name="De Azevedo C.M."/>
            <person name="Salgado C.G."/>
            <person name="Da Silva M.B."/>
            <person name="Nascimento M.F."/>
            <person name="Queiroz-Telles F."/>
            <person name="Attili D.S."/>
            <person name="Gorbushina A."/>
        </authorList>
    </citation>
    <scope>NUCLEOTIDE SEQUENCE [LARGE SCALE GENOMIC DNA]</scope>
    <source>
        <strain evidence="2 3">CBS 125763</strain>
    </source>
</reference>
<evidence type="ECO:0000313" key="3">
    <source>
        <dbReference type="Proteomes" id="UP000078343"/>
    </source>
</evidence>
<gene>
    <name evidence="2" type="ORF">AYL99_03200</name>
</gene>
<dbReference type="Proteomes" id="UP000078343">
    <property type="component" value="Unassembled WGS sequence"/>
</dbReference>
<evidence type="ECO:0000313" key="2">
    <source>
        <dbReference type="EMBL" id="OAP63973.1"/>
    </source>
</evidence>
<sequence>MWGKLLSVFKGKSPEGHASRPPNQRHSSTPADPFGDDVAEDEEESTPPSSENRDDSVVRIHHSLERALGRDSRDEDTLDAEDDDDNVPLRQRKTLEEDIELARELSQELQRQSDELTRRSRTNERVSASTDKSA</sequence>